<sequence>MDIKINDLELFLEKYPQMSLAPSKKDEHIVQGALSLDIMDERFGVIKDDFFIKIVILENFPEDIPTVYELEDRFPKTPDYHTYPDSSLCLGSKMSLKKRIKETPTLEGFIHSCVVPYFYAIALYLQGKDRFVFGELSHGLVGIIQDYMGVFELSSIEQVIKLLEILSLKSNKGNKKECPCGCKRKVTKCSFHKKVVEYRNVMTRKEFEEERELISLAFDIWKKESIEKKKRKAIPLV</sequence>
<organism evidence="1 2">
    <name type="scientific">Niallia hominis</name>
    <dbReference type="NCBI Taxonomy" id="3133173"/>
    <lineage>
        <taxon>Bacteria</taxon>
        <taxon>Bacillati</taxon>
        <taxon>Bacillota</taxon>
        <taxon>Bacilli</taxon>
        <taxon>Bacillales</taxon>
        <taxon>Bacillaceae</taxon>
        <taxon>Niallia</taxon>
    </lineage>
</organism>
<proteinExistence type="predicted"/>
<protein>
    <submittedName>
        <fullName evidence="1">Uncharacterized protein</fullName>
    </submittedName>
</protein>
<comment type="caution">
    <text evidence="1">The sequence shown here is derived from an EMBL/GenBank/DDBJ whole genome shotgun (WGS) entry which is preliminary data.</text>
</comment>
<evidence type="ECO:0000313" key="1">
    <source>
        <dbReference type="EMBL" id="MEQ2464165.1"/>
    </source>
</evidence>
<dbReference type="EMBL" id="JBBMFN010000001">
    <property type="protein sequence ID" value="MEQ2464165.1"/>
    <property type="molecule type" value="Genomic_DNA"/>
</dbReference>
<reference evidence="1 2" key="1">
    <citation type="submission" date="2024-03" db="EMBL/GenBank/DDBJ databases">
        <title>Human intestinal bacterial collection.</title>
        <authorList>
            <person name="Pauvert C."/>
            <person name="Hitch T.C.A."/>
            <person name="Clavel T."/>
        </authorList>
    </citation>
    <scope>NUCLEOTIDE SEQUENCE [LARGE SCALE GENOMIC DNA]</scope>
    <source>
        <strain evidence="1 2">CLA-SR-H024</strain>
    </source>
</reference>
<evidence type="ECO:0000313" key="2">
    <source>
        <dbReference type="Proteomes" id="UP001465426"/>
    </source>
</evidence>
<accession>A0ABV1EUD5</accession>
<dbReference type="Proteomes" id="UP001465426">
    <property type="component" value="Unassembled WGS sequence"/>
</dbReference>
<keyword evidence="2" id="KW-1185">Reference proteome</keyword>
<name>A0ABV1EUD5_9BACI</name>
<dbReference type="RefSeq" id="WP_349204047.1">
    <property type="nucleotide sequence ID" value="NZ_JBBMFN010000001.1"/>
</dbReference>
<gene>
    <name evidence="1" type="ORF">WMO63_00610</name>
</gene>